<comment type="caution">
    <text evidence="3">The sequence shown here is derived from an EMBL/GenBank/DDBJ whole genome shotgun (WGS) entry which is preliminary data.</text>
</comment>
<name>A0ABU7Z730_9MICO</name>
<accession>A0ABU7Z730</accession>
<reference evidence="3" key="2">
    <citation type="submission" date="2024-02" db="EMBL/GenBank/DDBJ databases">
        <authorList>
            <person name="Prathaban M."/>
            <person name="Mythili R."/>
            <person name="Sharmila Devi N."/>
            <person name="Sobanaa M."/>
            <person name="Prathiviraj R."/>
            <person name="Selvin J."/>
        </authorList>
    </citation>
    <scope>NUCLEOTIDE SEQUENCE</scope>
    <source>
        <strain evidence="3">MP1014</strain>
    </source>
</reference>
<evidence type="ECO:0000313" key="4">
    <source>
        <dbReference type="Proteomes" id="UP001310387"/>
    </source>
</evidence>
<dbReference type="RefSeq" id="WP_332901757.1">
    <property type="nucleotide sequence ID" value="NZ_JBAGLP010000116.1"/>
</dbReference>
<proteinExistence type="predicted"/>
<organism evidence="3 4">
    <name type="scientific">Isoptericola haloaureus</name>
    <dbReference type="NCBI Taxonomy" id="1542902"/>
    <lineage>
        <taxon>Bacteria</taxon>
        <taxon>Bacillati</taxon>
        <taxon>Actinomycetota</taxon>
        <taxon>Actinomycetes</taxon>
        <taxon>Micrococcales</taxon>
        <taxon>Promicromonosporaceae</taxon>
        <taxon>Isoptericola</taxon>
    </lineage>
</organism>
<feature type="region of interest" description="Disordered" evidence="1">
    <location>
        <begin position="59"/>
        <end position="86"/>
    </location>
</feature>
<evidence type="ECO:0000256" key="2">
    <source>
        <dbReference type="SAM" id="SignalP"/>
    </source>
</evidence>
<keyword evidence="2" id="KW-0732">Signal</keyword>
<reference evidence="3" key="1">
    <citation type="journal article" date="2024" name="Antonie Van Leeuwenhoek">
        <title>Isoptericola haloaureus sp. nov., a dimorphic actinobacterium isolated from mangrove sediments of southeast India, implicating biosaline agricultural significance through nitrogen fixation and salt tolerance genes.</title>
        <authorList>
            <person name="Prathaban M."/>
            <person name="Prathiviraj R."/>
            <person name="Ravichandran M."/>
            <person name="Natarajan S.D."/>
            <person name="Sobanaa M."/>
            <person name="Hari Krishna Kumar S."/>
            <person name="Chandrasekar V."/>
            <person name="Selvin J."/>
        </authorList>
    </citation>
    <scope>NUCLEOTIDE SEQUENCE</scope>
    <source>
        <strain evidence="3">MP1014</strain>
    </source>
</reference>
<feature type="chain" id="PRO_5046041471" evidence="2">
    <location>
        <begin position="25"/>
        <end position="302"/>
    </location>
</feature>
<evidence type="ECO:0000256" key="1">
    <source>
        <dbReference type="SAM" id="MobiDB-lite"/>
    </source>
</evidence>
<keyword evidence="4" id="KW-1185">Reference proteome</keyword>
<feature type="signal peptide" evidence="2">
    <location>
        <begin position="1"/>
        <end position="24"/>
    </location>
</feature>
<gene>
    <name evidence="3" type="ORF">V5O49_08085</name>
</gene>
<evidence type="ECO:0000313" key="3">
    <source>
        <dbReference type="EMBL" id="MEG3615080.1"/>
    </source>
</evidence>
<sequence>MRRGIAFFAGAVLLTAMSITGAQAAPGGGGPPHPPGDEGEVAANNLSVPTVFVPGAAGSPFGGTCTDGDDSVDPSGTKGVDTDGDGIPDEHLDYWVQGIATWQADCAEAAAGTLTVGAGWGDNLQNAPLKAGTPIRVEIGLFADPTAFPMPGYTVVKLDPTLLDRESHYGTLGVEESPYPEVRAWDSGTTLDIRTTDGSVVVVDEVPYGAEVNSTGRVVYGYNWQKPVSGEYLVTVRTPSVALGATDGGTLSDTDGDGAADTVTLVVNVGNKGGGNGGGNGGRPADRPRGGNGGGGNAFGRS</sequence>
<protein>
    <submittedName>
        <fullName evidence="3">Uncharacterized protein</fullName>
    </submittedName>
</protein>
<dbReference type="Proteomes" id="UP001310387">
    <property type="component" value="Unassembled WGS sequence"/>
</dbReference>
<feature type="compositionally biased region" description="Gly residues" evidence="1">
    <location>
        <begin position="290"/>
        <end position="302"/>
    </location>
</feature>
<feature type="region of interest" description="Disordered" evidence="1">
    <location>
        <begin position="270"/>
        <end position="302"/>
    </location>
</feature>
<dbReference type="EMBL" id="JBAGLP010000116">
    <property type="protein sequence ID" value="MEG3615080.1"/>
    <property type="molecule type" value="Genomic_DNA"/>
</dbReference>
<feature type="compositionally biased region" description="Gly residues" evidence="1">
    <location>
        <begin position="271"/>
        <end position="282"/>
    </location>
</feature>